<evidence type="ECO:0000256" key="8">
    <source>
        <dbReference type="ARBA" id="ARBA00022741"/>
    </source>
</evidence>
<dbReference type="GO" id="GO:0005886">
    <property type="term" value="C:plasma membrane"/>
    <property type="evidence" value="ECO:0007669"/>
    <property type="project" value="UniProtKB-SubCell"/>
</dbReference>
<feature type="transmembrane region" description="Helical" evidence="23">
    <location>
        <begin position="98"/>
        <end position="116"/>
    </location>
</feature>
<feature type="domain" description="Cation-transporting P-type ATPase N-terminal" evidence="24">
    <location>
        <begin position="44"/>
        <end position="118"/>
    </location>
</feature>
<dbReference type="Proteomes" id="UP001362999">
    <property type="component" value="Unassembled WGS sequence"/>
</dbReference>
<feature type="transmembrane region" description="Helical" evidence="23">
    <location>
        <begin position="878"/>
        <end position="899"/>
    </location>
</feature>
<comment type="subcellular location">
    <subcellularLocation>
        <location evidence="2">Cell membrane</location>
        <topology evidence="2">Multi-pass membrane protein</topology>
    </subcellularLocation>
</comment>
<evidence type="ECO:0000256" key="19">
    <source>
        <dbReference type="ARBA" id="ARBA00035029"/>
    </source>
</evidence>
<keyword evidence="3" id="KW-0813">Transport</keyword>
<dbReference type="InterPro" id="IPR023298">
    <property type="entry name" value="ATPase_P-typ_TM_dom_sf"/>
</dbReference>
<feature type="transmembrane region" description="Helical" evidence="23">
    <location>
        <begin position="1053"/>
        <end position="1074"/>
    </location>
</feature>
<name>A0AAW0ECL1_9AGAR</name>
<dbReference type="PANTHER" id="PTHR42861">
    <property type="entry name" value="CALCIUM-TRANSPORTING ATPASE"/>
    <property type="match status" value="1"/>
</dbReference>
<evidence type="ECO:0000313" key="26">
    <source>
        <dbReference type="Proteomes" id="UP001362999"/>
    </source>
</evidence>
<keyword evidence="4" id="KW-1003">Cell membrane</keyword>
<evidence type="ECO:0000256" key="1">
    <source>
        <dbReference type="ARBA" id="ARBA00001946"/>
    </source>
</evidence>
<dbReference type="SUPFAM" id="SSF81665">
    <property type="entry name" value="Calcium ATPase, transmembrane domain M"/>
    <property type="match status" value="1"/>
</dbReference>
<evidence type="ECO:0000313" key="25">
    <source>
        <dbReference type="EMBL" id="KAK7061953.1"/>
    </source>
</evidence>
<dbReference type="SFLD" id="SFLDF00027">
    <property type="entry name" value="p-type_atpase"/>
    <property type="match status" value="1"/>
</dbReference>
<organism evidence="25 26">
    <name type="scientific">Favolaschia claudopus</name>
    <dbReference type="NCBI Taxonomy" id="2862362"/>
    <lineage>
        <taxon>Eukaryota</taxon>
        <taxon>Fungi</taxon>
        <taxon>Dikarya</taxon>
        <taxon>Basidiomycota</taxon>
        <taxon>Agaricomycotina</taxon>
        <taxon>Agaricomycetes</taxon>
        <taxon>Agaricomycetidae</taxon>
        <taxon>Agaricales</taxon>
        <taxon>Marasmiineae</taxon>
        <taxon>Mycenaceae</taxon>
        <taxon>Favolaschia</taxon>
    </lineage>
</organism>
<keyword evidence="16 23" id="KW-0472">Membrane</keyword>
<dbReference type="Gene3D" id="3.40.1110.10">
    <property type="entry name" value="Calcium-transporting ATPase, cytoplasmic domain N"/>
    <property type="match status" value="1"/>
</dbReference>
<evidence type="ECO:0000256" key="4">
    <source>
        <dbReference type="ARBA" id="ARBA00022475"/>
    </source>
</evidence>
<dbReference type="Gene3D" id="3.40.50.1000">
    <property type="entry name" value="HAD superfamily/HAD-like"/>
    <property type="match status" value="1"/>
</dbReference>
<keyword evidence="14" id="KW-0915">Sodium</keyword>
<evidence type="ECO:0000256" key="21">
    <source>
        <dbReference type="ARBA" id="ARBA00049499"/>
    </source>
</evidence>
<feature type="transmembrane region" description="Helical" evidence="23">
    <location>
        <begin position="905"/>
        <end position="930"/>
    </location>
</feature>
<dbReference type="SMART" id="SM00831">
    <property type="entry name" value="Cation_ATPase_N"/>
    <property type="match status" value="1"/>
</dbReference>
<evidence type="ECO:0000256" key="10">
    <source>
        <dbReference type="ARBA" id="ARBA00022842"/>
    </source>
</evidence>
<evidence type="ECO:0000256" key="14">
    <source>
        <dbReference type="ARBA" id="ARBA00023053"/>
    </source>
</evidence>
<dbReference type="PRINTS" id="PR00120">
    <property type="entry name" value="HATPASE"/>
</dbReference>
<evidence type="ECO:0000256" key="16">
    <source>
        <dbReference type="ARBA" id="ARBA00023136"/>
    </source>
</evidence>
<keyword evidence="11" id="KW-0630">Potassium</keyword>
<keyword evidence="9" id="KW-0067">ATP-binding</keyword>
<keyword evidence="8" id="KW-0547">Nucleotide-binding</keyword>
<dbReference type="InterPro" id="IPR004014">
    <property type="entry name" value="ATPase_P-typ_cation-transptr_N"/>
</dbReference>
<dbReference type="SUPFAM" id="SSF81660">
    <property type="entry name" value="Metal cation-transporting ATPase, ATP-binding domain N"/>
    <property type="match status" value="1"/>
</dbReference>
<dbReference type="GO" id="GO:0016887">
    <property type="term" value="F:ATP hydrolysis activity"/>
    <property type="evidence" value="ECO:0007669"/>
    <property type="project" value="InterPro"/>
</dbReference>
<dbReference type="GO" id="GO:0005524">
    <property type="term" value="F:ATP binding"/>
    <property type="evidence" value="ECO:0007669"/>
    <property type="project" value="UniProtKB-KW"/>
</dbReference>
<dbReference type="PRINTS" id="PR00119">
    <property type="entry name" value="CATATPASE"/>
</dbReference>
<dbReference type="InterPro" id="IPR001757">
    <property type="entry name" value="P_typ_ATPase"/>
</dbReference>
<evidence type="ECO:0000256" key="13">
    <source>
        <dbReference type="ARBA" id="ARBA00022989"/>
    </source>
</evidence>
<comment type="similarity">
    <text evidence="18">Belongs to the cation transport ATPase (P-type) (TC 3.A.3) family. Type IID subfamily.</text>
</comment>
<dbReference type="EMBL" id="JAWWNJ010000002">
    <property type="protein sequence ID" value="KAK7061953.1"/>
    <property type="molecule type" value="Genomic_DNA"/>
</dbReference>
<evidence type="ECO:0000256" key="2">
    <source>
        <dbReference type="ARBA" id="ARBA00004651"/>
    </source>
</evidence>
<dbReference type="SFLD" id="SFLDS00003">
    <property type="entry name" value="Haloacid_Dehalogenase"/>
    <property type="match status" value="1"/>
</dbReference>
<keyword evidence="15" id="KW-0406">Ion transport</keyword>
<evidence type="ECO:0000256" key="11">
    <source>
        <dbReference type="ARBA" id="ARBA00022958"/>
    </source>
</evidence>
<evidence type="ECO:0000256" key="6">
    <source>
        <dbReference type="ARBA" id="ARBA00022692"/>
    </source>
</evidence>
<keyword evidence="26" id="KW-1185">Reference proteome</keyword>
<feature type="transmembrane region" description="Helical" evidence="23">
    <location>
        <begin position="1086"/>
        <end position="1105"/>
    </location>
</feature>
<dbReference type="GO" id="GO:0006813">
    <property type="term" value="P:potassium ion transport"/>
    <property type="evidence" value="ECO:0007669"/>
    <property type="project" value="UniProtKB-KW"/>
</dbReference>
<evidence type="ECO:0000256" key="7">
    <source>
        <dbReference type="ARBA" id="ARBA00022723"/>
    </source>
</evidence>
<evidence type="ECO:0000259" key="24">
    <source>
        <dbReference type="SMART" id="SM00831"/>
    </source>
</evidence>
<keyword evidence="13 23" id="KW-1133">Transmembrane helix</keyword>
<keyword evidence="12" id="KW-1278">Translocase</keyword>
<evidence type="ECO:0000256" key="15">
    <source>
        <dbReference type="ARBA" id="ARBA00023065"/>
    </source>
</evidence>
<gene>
    <name evidence="25" type="ORF">R3P38DRAFT_681718</name>
</gene>
<dbReference type="InterPro" id="IPR023214">
    <property type="entry name" value="HAD_sf"/>
</dbReference>
<evidence type="ECO:0000256" key="17">
    <source>
        <dbReference type="ARBA" id="ARBA00023201"/>
    </source>
</evidence>
<evidence type="ECO:0000256" key="23">
    <source>
        <dbReference type="SAM" id="Phobius"/>
    </source>
</evidence>
<feature type="region of interest" description="Disordered" evidence="22">
    <location>
        <begin position="657"/>
        <end position="695"/>
    </location>
</feature>
<keyword evidence="5" id="KW-0633">Potassium transport</keyword>
<protein>
    <recommendedName>
        <fullName evidence="19">P-type Na(+) transporter</fullName>
        <ecNumber evidence="19">7.2.2.3</ecNumber>
    </recommendedName>
</protein>
<feature type="region of interest" description="Disordered" evidence="22">
    <location>
        <begin position="1163"/>
        <end position="1193"/>
    </location>
</feature>
<dbReference type="InterPro" id="IPR008250">
    <property type="entry name" value="ATPase_P-typ_transduc_dom_A_sf"/>
</dbReference>
<sequence>MTNETNHAVTMDRAEARNTSTPNERQSFKPSGTITTTLYNYPKHPFLLSAEDVAQALSTDLDKGLSTKQVDDLHNMYPKNEFDVGGTVSWYTILSKQIFNAMILVLICAMVLSFGIKDYIEGGVLAVVIIANVTIGFYQEFKAEKNMDALRSLSSPSAMVLRDGKTQVIPNAEVVPGDIVFLKMGDTVPADLRVFEAMNLFCDEQSLTGESLPVDKIIDTGIHVPGTDRLAVTEGEVGIGDRVNIAYATTVVRKGRGRGIVIYTGMQTEVGKIAAASTKKQRKPGRSMNYKKYGRRQPFLGASRRVYDTILKFLGLSEGTPLQRKLAMLAYVLFGCAILLAVVVFGAHRFEFRSDTYAEVVLYAVSLGIAIIPESLVAVLTITMVVAVTVMQKANVVVRDLSALEALGGVTNICSDKTGTLTQGAMIVRKAWLPMSHTYIVHDAQSPSDPKVGRVTHSEEKEQHPRRDHDQEGSALGLRFDLPDEPEIPAETFDDDPEPDAQMTDPLKAFLYSAALCNLATVRYDAPEAKWQTTGEPTEIALQVFAHRFDMGKKALEAQGWNQISEFPFDSTIKRMSVIYDAPSDALFPTHSSIVFTKGAVERILDLCTHIGYGESKLPMTEELKNRVMEEMNSLASQGQRVLAISYREWDGKFEDTPVNEKVESSSASDAPDSSVVNEKISDGGGDSGDSGHDIRDEVEQGLTLLGLAGIYDPPRRETKPSIAEASNAGIKVHMLTGDHPETAKAIAKEVGILPKNMGILSKEVARYAVMKATDFDKMTEAEIDALEELPLVIARCAPETKSKMIDALRRRGAFMAMTGDGVNDAPSLARADVGIAMGSGSDVAKGASKIVLTDDQFNSIVSAIRQGRRMFDNIQKFILHLLTSNVGEVILLIAGLGFRDGTGLAVFPVSPLEVLWINMATSSFPAFGLGREQAASDVMRRPPHDKKRGVFTNQVMIDMLVYGILMGTLTLSSFAIIMFGVHSGDFGNECNQRFSEECRPVFRARACTFAELTWMILLSAWEFKSLRRSMFRLDPDDTSRFPLFKDLYSNRFLFWAVVAGGASVFPVVYIPYINHRLFKHTAITWEWGLAVAFTILFVFGIEAWKFVKRRWNLLENPAVVRGQFHQGEQESSNFPRIDSVNSFREWASVGRRISFSRLRRPSRPTIRHPHSEHSGTNDASAEAGAGAGSQIV</sequence>
<accession>A0AAW0ECL1</accession>
<dbReference type="FunFam" id="3.40.50.1000:FF:000047">
    <property type="entry name" value="Sodium P-type ATPase"/>
    <property type="match status" value="1"/>
</dbReference>
<dbReference type="Pfam" id="PF00690">
    <property type="entry name" value="Cation_ATPase_N"/>
    <property type="match status" value="1"/>
</dbReference>
<feature type="compositionally biased region" description="Low complexity" evidence="22">
    <location>
        <begin position="665"/>
        <end position="675"/>
    </location>
</feature>
<feature type="compositionally biased region" description="Basic and acidic residues" evidence="22">
    <location>
        <begin position="456"/>
        <end position="472"/>
    </location>
</feature>
<dbReference type="Pfam" id="PF00689">
    <property type="entry name" value="Cation_ATPase_C"/>
    <property type="match status" value="1"/>
</dbReference>
<evidence type="ECO:0000256" key="20">
    <source>
        <dbReference type="ARBA" id="ARBA00048599"/>
    </source>
</evidence>
<dbReference type="Pfam" id="PF13246">
    <property type="entry name" value="Cation_ATPase"/>
    <property type="match status" value="1"/>
</dbReference>
<feature type="transmembrane region" description="Helical" evidence="23">
    <location>
        <begin position="1002"/>
        <end position="1024"/>
    </location>
</feature>
<dbReference type="Gene3D" id="1.20.1110.10">
    <property type="entry name" value="Calcium-transporting ATPase, transmembrane domain"/>
    <property type="match status" value="2"/>
</dbReference>
<dbReference type="Pfam" id="PF00122">
    <property type="entry name" value="E1-E2_ATPase"/>
    <property type="match status" value="1"/>
</dbReference>
<keyword evidence="10" id="KW-0460">Magnesium</keyword>
<evidence type="ECO:0000256" key="12">
    <source>
        <dbReference type="ARBA" id="ARBA00022967"/>
    </source>
</evidence>
<evidence type="ECO:0000256" key="3">
    <source>
        <dbReference type="ARBA" id="ARBA00022448"/>
    </source>
</evidence>
<dbReference type="AlphaFoldDB" id="A0AAW0ECL1"/>
<comment type="catalytic activity">
    <reaction evidence="20">
        <text>K(+)(in) + ATP + H2O = K(+)(out) + ADP + phosphate + H(+)</text>
        <dbReference type="Rhea" id="RHEA:75815"/>
        <dbReference type="ChEBI" id="CHEBI:15377"/>
        <dbReference type="ChEBI" id="CHEBI:15378"/>
        <dbReference type="ChEBI" id="CHEBI:29103"/>
        <dbReference type="ChEBI" id="CHEBI:30616"/>
        <dbReference type="ChEBI" id="CHEBI:43474"/>
        <dbReference type="ChEBI" id="CHEBI:456216"/>
    </reaction>
</comment>
<dbReference type="FunFam" id="1.20.1110.10:FF:000020">
    <property type="entry name" value="Sodium ion P-type ATPase"/>
    <property type="match status" value="1"/>
</dbReference>
<evidence type="ECO:0000256" key="22">
    <source>
        <dbReference type="SAM" id="MobiDB-lite"/>
    </source>
</evidence>
<dbReference type="PROSITE" id="PS00154">
    <property type="entry name" value="ATPASE_E1_E2"/>
    <property type="match status" value="1"/>
</dbReference>
<keyword evidence="17" id="KW-0739">Sodium transport</keyword>
<evidence type="ECO:0000256" key="9">
    <source>
        <dbReference type="ARBA" id="ARBA00022840"/>
    </source>
</evidence>
<comment type="cofactor">
    <cofactor evidence="1">
        <name>Mg(2+)</name>
        <dbReference type="ChEBI" id="CHEBI:18420"/>
    </cofactor>
</comment>
<feature type="transmembrane region" description="Helical" evidence="23">
    <location>
        <begin position="326"/>
        <end position="348"/>
    </location>
</feature>
<dbReference type="InterPro" id="IPR059000">
    <property type="entry name" value="ATPase_P-type_domA"/>
</dbReference>
<dbReference type="InterPro" id="IPR036412">
    <property type="entry name" value="HAD-like_sf"/>
</dbReference>
<dbReference type="SUPFAM" id="SSF56784">
    <property type="entry name" value="HAD-like"/>
    <property type="match status" value="1"/>
</dbReference>
<dbReference type="FunFam" id="3.40.50.1000:FF:000001">
    <property type="entry name" value="Phospholipid-transporting ATPase IC"/>
    <property type="match status" value="1"/>
</dbReference>
<feature type="transmembrane region" description="Helical" evidence="23">
    <location>
        <begin position="951"/>
        <end position="982"/>
    </location>
</feature>
<reference evidence="25 26" key="1">
    <citation type="journal article" date="2024" name="J Genomics">
        <title>Draft genome sequencing and assembly of Favolaschia claudopus CIRM-BRFM 2984 isolated from oak limbs.</title>
        <authorList>
            <person name="Navarro D."/>
            <person name="Drula E."/>
            <person name="Chaduli D."/>
            <person name="Cazenave R."/>
            <person name="Ahrendt S."/>
            <person name="Wang J."/>
            <person name="Lipzen A."/>
            <person name="Daum C."/>
            <person name="Barry K."/>
            <person name="Grigoriev I.V."/>
            <person name="Favel A."/>
            <person name="Rosso M.N."/>
            <person name="Martin F."/>
        </authorList>
    </citation>
    <scope>NUCLEOTIDE SEQUENCE [LARGE SCALE GENOMIC DNA]</scope>
    <source>
        <strain evidence="25 26">CIRM-BRFM 2984</strain>
    </source>
</reference>
<dbReference type="SFLD" id="SFLDG00002">
    <property type="entry name" value="C1.7:_P-type_atpase_like"/>
    <property type="match status" value="1"/>
</dbReference>
<comment type="catalytic activity">
    <reaction evidence="21">
        <text>Na(+)(in) + ATP + H2O = Na(+)(out) + ADP + phosphate + H(+)</text>
        <dbReference type="Rhea" id="RHEA:14633"/>
        <dbReference type="ChEBI" id="CHEBI:15377"/>
        <dbReference type="ChEBI" id="CHEBI:15378"/>
        <dbReference type="ChEBI" id="CHEBI:29101"/>
        <dbReference type="ChEBI" id="CHEBI:30616"/>
        <dbReference type="ChEBI" id="CHEBI:43474"/>
        <dbReference type="ChEBI" id="CHEBI:456216"/>
        <dbReference type="EC" id="7.2.2.3"/>
    </reaction>
    <physiologicalReaction direction="left-to-right" evidence="21">
        <dbReference type="Rhea" id="RHEA:14634"/>
    </physiologicalReaction>
</comment>
<dbReference type="NCBIfam" id="TIGR01494">
    <property type="entry name" value="ATPase_P-type"/>
    <property type="match status" value="3"/>
</dbReference>
<feature type="transmembrane region" description="Helical" evidence="23">
    <location>
        <begin position="122"/>
        <end position="141"/>
    </location>
</feature>
<feature type="region of interest" description="Disordered" evidence="22">
    <location>
        <begin position="1"/>
        <end position="32"/>
    </location>
</feature>
<dbReference type="Gene3D" id="2.70.150.10">
    <property type="entry name" value="Calcium-transporting ATPase, cytoplasmic transduction domain A"/>
    <property type="match status" value="1"/>
</dbReference>
<dbReference type="InterPro" id="IPR023299">
    <property type="entry name" value="ATPase_P-typ_cyto_dom_N"/>
</dbReference>
<dbReference type="InterPro" id="IPR006068">
    <property type="entry name" value="ATPase_P-typ_cation-transptr_C"/>
</dbReference>
<dbReference type="SUPFAM" id="SSF81653">
    <property type="entry name" value="Calcium ATPase, transduction domain A"/>
    <property type="match status" value="1"/>
</dbReference>
<evidence type="ECO:0000256" key="18">
    <source>
        <dbReference type="ARBA" id="ARBA00035017"/>
    </source>
</evidence>
<dbReference type="InterPro" id="IPR044492">
    <property type="entry name" value="P_typ_ATPase_HD_dom"/>
</dbReference>
<feature type="transmembrane region" description="Helical" evidence="23">
    <location>
        <begin position="360"/>
        <end position="390"/>
    </location>
</feature>
<dbReference type="EC" id="7.2.2.3" evidence="19"/>
<proteinExistence type="inferred from homology"/>
<feature type="compositionally biased region" description="Acidic residues" evidence="22">
    <location>
        <begin position="483"/>
        <end position="499"/>
    </location>
</feature>
<dbReference type="GO" id="GO:0046872">
    <property type="term" value="F:metal ion binding"/>
    <property type="evidence" value="ECO:0007669"/>
    <property type="project" value="UniProtKB-KW"/>
</dbReference>
<feature type="region of interest" description="Disordered" evidence="22">
    <location>
        <begin position="443"/>
        <end position="500"/>
    </location>
</feature>
<dbReference type="InterPro" id="IPR018303">
    <property type="entry name" value="ATPase_P-typ_P_site"/>
</dbReference>
<dbReference type="GO" id="GO:0008554">
    <property type="term" value="F:P-type sodium transporter activity"/>
    <property type="evidence" value="ECO:0007669"/>
    <property type="project" value="UniProtKB-EC"/>
</dbReference>
<keyword evidence="6 23" id="KW-0812">Transmembrane</keyword>
<keyword evidence="7" id="KW-0479">Metal-binding</keyword>
<feature type="compositionally biased region" description="Polar residues" evidence="22">
    <location>
        <begin position="17"/>
        <end position="32"/>
    </location>
</feature>
<evidence type="ECO:0000256" key="5">
    <source>
        <dbReference type="ARBA" id="ARBA00022538"/>
    </source>
</evidence>
<comment type="caution">
    <text evidence="25">The sequence shown here is derived from an EMBL/GenBank/DDBJ whole genome shotgun (WGS) entry which is preliminary data.</text>
</comment>
<dbReference type="FunFam" id="1.20.1110.10:FF:000015">
    <property type="entry name" value="Sodium ion P-type ATPase"/>
    <property type="match status" value="1"/>
</dbReference>